<dbReference type="PANTHER" id="PTHR30572:SF18">
    <property type="entry name" value="ABC-TYPE MACROLIDE FAMILY EXPORT SYSTEM PERMEASE COMPONENT 2"/>
    <property type="match status" value="1"/>
</dbReference>
<name>A0A1G7FTJ6_9BACT</name>
<dbReference type="OrthoDB" id="5933722at2"/>
<dbReference type="InterPro" id="IPR025857">
    <property type="entry name" value="MacB_PCD"/>
</dbReference>
<dbReference type="GO" id="GO:0005886">
    <property type="term" value="C:plasma membrane"/>
    <property type="evidence" value="ECO:0007669"/>
    <property type="project" value="UniProtKB-SubCell"/>
</dbReference>
<organism evidence="9 10">
    <name type="scientific">Dyadobacter soli</name>
    <dbReference type="NCBI Taxonomy" id="659014"/>
    <lineage>
        <taxon>Bacteria</taxon>
        <taxon>Pseudomonadati</taxon>
        <taxon>Bacteroidota</taxon>
        <taxon>Cytophagia</taxon>
        <taxon>Cytophagales</taxon>
        <taxon>Spirosomataceae</taxon>
        <taxon>Dyadobacter</taxon>
    </lineage>
</organism>
<evidence type="ECO:0000256" key="2">
    <source>
        <dbReference type="ARBA" id="ARBA00022475"/>
    </source>
</evidence>
<dbReference type="GO" id="GO:0022857">
    <property type="term" value="F:transmembrane transporter activity"/>
    <property type="evidence" value="ECO:0007669"/>
    <property type="project" value="TreeGrafter"/>
</dbReference>
<protein>
    <submittedName>
        <fullName evidence="9">MacB-like core domain-containing protein</fullName>
    </submittedName>
</protein>
<feature type="transmembrane region" description="Helical" evidence="6">
    <location>
        <begin position="800"/>
        <end position="826"/>
    </location>
</feature>
<feature type="domain" description="MacB-like periplasmic core" evidence="8">
    <location>
        <begin position="98"/>
        <end position="320"/>
    </location>
</feature>
<accession>A0A1G7FTJ6</accession>
<dbReference type="InterPro" id="IPR047699">
    <property type="entry name" value="Permease_put_prefix"/>
</dbReference>
<dbReference type="Proteomes" id="UP000198748">
    <property type="component" value="Unassembled WGS sequence"/>
</dbReference>
<evidence type="ECO:0000256" key="1">
    <source>
        <dbReference type="ARBA" id="ARBA00004651"/>
    </source>
</evidence>
<dbReference type="Pfam" id="PF12704">
    <property type="entry name" value="MacB_PCD"/>
    <property type="match status" value="2"/>
</dbReference>
<gene>
    <name evidence="9" type="ORF">SAMN04487996_1076</name>
</gene>
<dbReference type="RefSeq" id="WP_090149857.1">
    <property type="nucleotide sequence ID" value="NZ_FNAN01000007.1"/>
</dbReference>
<evidence type="ECO:0000256" key="5">
    <source>
        <dbReference type="ARBA" id="ARBA00023136"/>
    </source>
</evidence>
<dbReference type="InterPro" id="IPR050250">
    <property type="entry name" value="Macrolide_Exporter_MacB"/>
</dbReference>
<keyword evidence="5 6" id="KW-0472">Membrane</keyword>
<keyword evidence="10" id="KW-1185">Reference proteome</keyword>
<dbReference type="InterPro" id="IPR003838">
    <property type="entry name" value="ABC3_permease_C"/>
</dbReference>
<dbReference type="AlphaFoldDB" id="A0A1G7FTJ6"/>
<feature type="transmembrane region" description="Helical" evidence="6">
    <location>
        <begin position="507"/>
        <end position="528"/>
    </location>
</feature>
<evidence type="ECO:0000259" key="7">
    <source>
        <dbReference type="Pfam" id="PF02687"/>
    </source>
</evidence>
<dbReference type="NCBIfam" id="NF038404">
    <property type="entry name" value="perm_prefix_2"/>
    <property type="match status" value="1"/>
</dbReference>
<evidence type="ECO:0000256" key="4">
    <source>
        <dbReference type="ARBA" id="ARBA00022989"/>
    </source>
</evidence>
<feature type="transmembrane region" description="Helical" evidence="6">
    <location>
        <begin position="96"/>
        <end position="119"/>
    </location>
</feature>
<reference evidence="10" key="1">
    <citation type="submission" date="2016-10" db="EMBL/GenBank/DDBJ databases">
        <authorList>
            <person name="Varghese N."/>
            <person name="Submissions S."/>
        </authorList>
    </citation>
    <scope>NUCLEOTIDE SEQUENCE [LARGE SCALE GENOMIC DNA]</scope>
    <source>
        <strain evidence="10">DSM 25329</strain>
    </source>
</reference>
<dbReference type="STRING" id="659014.SAMN04487996_1076"/>
<feature type="domain" description="ABC3 transporter permease C-terminal" evidence="7">
    <location>
        <begin position="369"/>
        <end position="485"/>
    </location>
</feature>
<proteinExistence type="predicted"/>
<comment type="subcellular location">
    <subcellularLocation>
        <location evidence="1">Cell membrane</location>
        <topology evidence="1">Multi-pass membrane protein</topology>
    </subcellularLocation>
</comment>
<dbReference type="PANTHER" id="PTHR30572">
    <property type="entry name" value="MEMBRANE COMPONENT OF TRANSPORTER-RELATED"/>
    <property type="match status" value="1"/>
</dbReference>
<sequence>MKKSDPQPPRWTTSFLRWYCRPRLLEDLEGDLYEYFERNVRQKGIARARLIYFLDVIKFMRPYTIRKIEPLTFLTHFMMIGSYFKTSRRNLVRNKLFSFINIVGLAVSMSVGLLVIAIVNDLRSYDDFHEKKDRIYRINTHHQADGREPMNLASTSARIAQRLAGDVPGIEDFTIIRNGFSEDAKIGQNTFPLEATWADGSFFKVVTFPLIAGDPATALKEPYSLVLTEKTALKFFGTTHAVGQTVRLDTLDYQVTGVARDVPHLSHIHFDALVSFATAEALFGKKGDVFNNWDNVWSNYVYIAVPKGGSTTGIQRALDQICREENKALVHQKVTMSLQPFKDIALGRKLSNNMGPRTEPTTLWILGGLAFVIILSACFNYTNLSVARSLRRSREVGVRKIIGARGSHVLGQFMAESVIIAFLALLFSFGLYLLVRREFLALDPHISEIFRLDLSFRSVLYFIALALFTGLAAGFLPAVFFSKINALAVMKDASGIKIFRHIGLRRVLIVTQYALSLIFIATTVVGYGQYKGFLNFDLGFNTGNILNIKLRGVDAEVLKKELAEIPGVKQISHSSMVTSVGSIYGFDVKYFPRKDAQPADSGLVWVNTVDEHYLPIHQHKLLAGNNFTLRPEKGSESELIVNQQVLKRFNIGNQDPHKALGQIIEVNGQKLTIIGVLKDFHYGTMENKIEPAMLRYSRSEPWGYLNLQLATNDLENTMAKIESAWKRFDRVHPLKATFYDDQIQEAYSQFSVMVKAIGFLAFLAICIASLGLFGMVVFTTETKLKEISIRKVLGASEPGLIYLLCRGFITLLGIAALIALPATYLLFDKLLLTRFAYHQPIGLPELLGGALVVMLLALIMIGSQTAKAARSNPAKVLKSE</sequence>
<feature type="domain" description="MacB-like periplasmic core" evidence="8">
    <location>
        <begin position="542"/>
        <end position="685"/>
    </location>
</feature>
<evidence type="ECO:0000256" key="3">
    <source>
        <dbReference type="ARBA" id="ARBA00022692"/>
    </source>
</evidence>
<keyword evidence="4 6" id="KW-1133">Transmembrane helix</keyword>
<feature type="transmembrane region" description="Helical" evidence="6">
    <location>
        <begin position="846"/>
        <end position="863"/>
    </location>
</feature>
<evidence type="ECO:0000256" key="6">
    <source>
        <dbReference type="SAM" id="Phobius"/>
    </source>
</evidence>
<feature type="transmembrane region" description="Helical" evidence="6">
    <location>
        <begin position="756"/>
        <end position="779"/>
    </location>
</feature>
<feature type="domain" description="ABC3 transporter permease C-terminal" evidence="7">
    <location>
        <begin position="759"/>
        <end position="872"/>
    </location>
</feature>
<feature type="transmembrane region" description="Helical" evidence="6">
    <location>
        <begin position="459"/>
        <end position="481"/>
    </location>
</feature>
<dbReference type="EMBL" id="FNAN01000007">
    <property type="protein sequence ID" value="SDE79223.1"/>
    <property type="molecule type" value="Genomic_DNA"/>
</dbReference>
<evidence type="ECO:0000313" key="9">
    <source>
        <dbReference type="EMBL" id="SDE79223.1"/>
    </source>
</evidence>
<feature type="transmembrane region" description="Helical" evidence="6">
    <location>
        <begin position="409"/>
        <end position="435"/>
    </location>
</feature>
<feature type="transmembrane region" description="Helical" evidence="6">
    <location>
        <begin position="363"/>
        <end position="384"/>
    </location>
</feature>
<keyword evidence="2" id="KW-1003">Cell membrane</keyword>
<dbReference type="Pfam" id="PF02687">
    <property type="entry name" value="FtsX"/>
    <property type="match status" value="2"/>
</dbReference>
<evidence type="ECO:0000259" key="8">
    <source>
        <dbReference type="Pfam" id="PF12704"/>
    </source>
</evidence>
<keyword evidence="3 6" id="KW-0812">Transmembrane</keyword>
<evidence type="ECO:0000313" key="10">
    <source>
        <dbReference type="Proteomes" id="UP000198748"/>
    </source>
</evidence>